<dbReference type="AlphaFoldDB" id="B6EIG2"/>
<dbReference type="PIRSF" id="PIRSF002096">
    <property type="entry name" value="HnS"/>
    <property type="match status" value="1"/>
</dbReference>
<dbReference type="RefSeq" id="WP_012550671.1">
    <property type="nucleotide sequence ID" value="NC_011312.1"/>
</dbReference>
<dbReference type="GO" id="GO:0000976">
    <property type="term" value="F:transcription cis-regulatory region binding"/>
    <property type="evidence" value="ECO:0007669"/>
    <property type="project" value="TreeGrafter"/>
</dbReference>
<proteinExistence type="inferred from homology"/>
<dbReference type="PANTHER" id="PTHR38097:SF2">
    <property type="entry name" value="DNA-BINDING PROTEIN STPA"/>
    <property type="match status" value="1"/>
</dbReference>
<evidence type="ECO:0000256" key="2">
    <source>
        <dbReference type="ARBA" id="ARBA00010610"/>
    </source>
</evidence>
<reference evidence="9 10" key="1">
    <citation type="journal article" date="2008" name="BMC Genomics">
        <title>The genome sequence of the fish pathogen Aliivibrio salmonicida strain LFI1238 shows extensive evidence of gene decay.</title>
        <authorList>
            <person name="Hjerde E."/>
            <person name="Lorentzen M.S."/>
            <person name="Holden M.T."/>
            <person name="Seeger K."/>
            <person name="Paulsen S."/>
            <person name="Bason N."/>
            <person name="Churcher C."/>
            <person name="Harris D."/>
            <person name="Norbertczak H."/>
            <person name="Quail M.A."/>
            <person name="Sanders S."/>
            <person name="Thurston S."/>
            <person name="Parkhill J."/>
            <person name="Willassen N.P."/>
            <person name="Thomson N.R."/>
        </authorList>
    </citation>
    <scope>NUCLEOTIDE SEQUENCE [LARGE SCALE GENOMIC DNA]</scope>
    <source>
        <strain evidence="9 10">LFI1238</strain>
    </source>
</reference>
<evidence type="ECO:0000256" key="1">
    <source>
        <dbReference type="ARBA" id="ARBA00004453"/>
    </source>
</evidence>
<dbReference type="GO" id="GO:0030527">
    <property type="term" value="F:structural constituent of chromatin"/>
    <property type="evidence" value="ECO:0007669"/>
    <property type="project" value="InterPro"/>
</dbReference>
<dbReference type="InterPro" id="IPR054180">
    <property type="entry name" value="H-NS-like_N"/>
</dbReference>
<evidence type="ECO:0000259" key="8">
    <source>
        <dbReference type="SMART" id="SM00528"/>
    </source>
</evidence>
<dbReference type="GO" id="GO:0005829">
    <property type="term" value="C:cytosol"/>
    <property type="evidence" value="ECO:0007669"/>
    <property type="project" value="TreeGrafter"/>
</dbReference>
<evidence type="ECO:0000256" key="7">
    <source>
        <dbReference type="SAM" id="Coils"/>
    </source>
</evidence>
<feature type="coiled-coil region" evidence="7">
    <location>
        <begin position="19"/>
        <end position="49"/>
    </location>
</feature>
<dbReference type="Gene3D" id="4.10.430.10">
    <property type="entry name" value="Histone-like protein H-NS, C-terminal domain"/>
    <property type="match status" value="1"/>
</dbReference>
<dbReference type="InterPro" id="IPR037150">
    <property type="entry name" value="H-NS_C_dom_sf"/>
</dbReference>
<dbReference type="HOGENOM" id="CLU_117503_0_0_6"/>
<dbReference type="PANTHER" id="PTHR38097">
    <property type="match status" value="1"/>
</dbReference>
<evidence type="ECO:0000313" key="10">
    <source>
        <dbReference type="Proteomes" id="UP000001730"/>
    </source>
</evidence>
<evidence type="ECO:0000256" key="4">
    <source>
        <dbReference type="ARBA" id="ARBA00023125"/>
    </source>
</evidence>
<keyword evidence="4 5" id="KW-0238">DNA-binding</keyword>
<evidence type="ECO:0000256" key="3">
    <source>
        <dbReference type="ARBA" id="ARBA00022490"/>
    </source>
</evidence>
<dbReference type="GO" id="GO:0046983">
    <property type="term" value="F:protein dimerization activity"/>
    <property type="evidence" value="ECO:0007669"/>
    <property type="project" value="InterPro"/>
</dbReference>
<comment type="subcellular location">
    <subcellularLocation>
        <location evidence="1">Cytoplasm</location>
        <location evidence="1">Nucleoid</location>
    </subcellularLocation>
</comment>
<dbReference type="SUPFAM" id="SSF81273">
    <property type="entry name" value="H-NS histone-like proteins"/>
    <property type="match status" value="2"/>
</dbReference>
<dbReference type="Gene3D" id="1.10.287.1050">
    <property type="entry name" value="H-NS histone-like proteins"/>
    <property type="match status" value="1"/>
</dbReference>
<dbReference type="Pfam" id="PF22470">
    <property type="entry name" value="Histone_HNS_N"/>
    <property type="match status" value="1"/>
</dbReference>
<evidence type="ECO:0000256" key="5">
    <source>
        <dbReference type="PIRNR" id="PIRNR002096"/>
    </source>
</evidence>
<feature type="DNA-binding region" evidence="6">
    <location>
        <begin position="115"/>
        <end position="120"/>
    </location>
</feature>
<dbReference type="InterPro" id="IPR027454">
    <property type="entry name" value="Histone_HNS_N"/>
</dbReference>
<keyword evidence="7" id="KW-0175">Coiled coil</keyword>
<gene>
    <name evidence="9" type="ordered locus">VSAL_I2145</name>
</gene>
<evidence type="ECO:0000256" key="6">
    <source>
        <dbReference type="PIRSR" id="PIRSR002096-1"/>
    </source>
</evidence>
<comment type="similarity">
    <text evidence="2 5">Belongs to the histone-like protein H-NS family.</text>
</comment>
<dbReference type="GO" id="GO:0003681">
    <property type="term" value="F:bent DNA binding"/>
    <property type="evidence" value="ECO:0007669"/>
    <property type="project" value="TreeGrafter"/>
</dbReference>
<name>B6EIG2_ALISL</name>
<dbReference type="GO" id="GO:0001217">
    <property type="term" value="F:DNA-binding transcription repressor activity"/>
    <property type="evidence" value="ECO:0007669"/>
    <property type="project" value="TreeGrafter"/>
</dbReference>
<dbReference type="GO" id="GO:0009295">
    <property type="term" value="C:nucleoid"/>
    <property type="evidence" value="ECO:0007669"/>
    <property type="project" value="UniProtKB-SubCell"/>
</dbReference>
<dbReference type="Pfam" id="PF00816">
    <property type="entry name" value="Histone_HNS"/>
    <property type="match status" value="1"/>
</dbReference>
<dbReference type="GO" id="GO:0032993">
    <property type="term" value="C:protein-DNA complex"/>
    <property type="evidence" value="ECO:0007669"/>
    <property type="project" value="TreeGrafter"/>
</dbReference>
<feature type="domain" description="DNA-binding protein H-NS-like C-terminal" evidence="8">
    <location>
        <begin position="90"/>
        <end position="137"/>
    </location>
</feature>
<dbReference type="SMART" id="SM00528">
    <property type="entry name" value="HNS"/>
    <property type="match status" value="1"/>
</dbReference>
<dbReference type="GO" id="GO:0003680">
    <property type="term" value="F:minor groove of adenine-thymine-rich DNA binding"/>
    <property type="evidence" value="ECO:0007669"/>
    <property type="project" value="TreeGrafter"/>
</dbReference>
<protein>
    <recommendedName>
        <fullName evidence="5">DNA-binding protein</fullName>
    </recommendedName>
</protein>
<keyword evidence="3" id="KW-0963">Cytoplasm</keyword>
<keyword evidence="10" id="KW-1185">Reference proteome</keyword>
<dbReference type="eggNOG" id="COG2916">
    <property type="taxonomic scope" value="Bacteria"/>
</dbReference>
<accession>B6EIG2</accession>
<dbReference type="InterPro" id="IPR001801">
    <property type="entry name" value="Histone_HNS"/>
</dbReference>
<organism evidence="9 10">
    <name type="scientific">Aliivibrio salmonicida (strain LFI1238)</name>
    <name type="common">Vibrio salmonicida (strain LFI1238)</name>
    <dbReference type="NCBI Taxonomy" id="316275"/>
    <lineage>
        <taxon>Bacteria</taxon>
        <taxon>Pseudomonadati</taxon>
        <taxon>Pseudomonadota</taxon>
        <taxon>Gammaproteobacteria</taxon>
        <taxon>Vibrionales</taxon>
        <taxon>Vibrionaceae</taxon>
        <taxon>Aliivibrio</taxon>
    </lineage>
</organism>
<dbReference type="Proteomes" id="UP000001730">
    <property type="component" value="Chromosome 1"/>
</dbReference>
<dbReference type="InterPro" id="IPR027444">
    <property type="entry name" value="H-NS_C_dom"/>
</dbReference>
<dbReference type="EMBL" id="FM178379">
    <property type="protein sequence ID" value="CAQ79830.1"/>
    <property type="molecule type" value="Genomic_DNA"/>
</dbReference>
<sequence>MSDTIKTLLNLRSLRSLRALSREMTLEQLEEALEKLQAVVAERQETEAEDRALLAEKQAKLEEFRQMMIESGIAPEDLLDTMSSTTVKTKQKRAPRPAKYKFLDHAGEEKTWTGQGRTPSALQVHLDSGKSLEEFAI</sequence>
<dbReference type="KEGG" id="vsa:VSAL_I2145"/>
<evidence type="ECO:0000313" key="9">
    <source>
        <dbReference type="EMBL" id="CAQ79830.1"/>
    </source>
</evidence>